<dbReference type="CDD" id="cd07185">
    <property type="entry name" value="OmpA_C-like"/>
    <property type="match status" value="1"/>
</dbReference>
<evidence type="ECO:0000256" key="7">
    <source>
        <dbReference type="PROSITE-ProRule" id="PRU00473"/>
    </source>
</evidence>
<evidence type="ECO:0000313" key="11">
    <source>
        <dbReference type="EMBL" id="RKF46899.1"/>
    </source>
</evidence>
<comment type="similarity">
    <text evidence="2">Belongs to the MotB family.</text>
</comment>
<dbReference type="Pfam" id="PF13677">
    <property type="entry name" value="MotB_plug"/>
    <property type="match status" value="1"/>
</dbReference>
<evidence type="ECO:0000313" key="12">
    <source>
        <dbReference type="Proteomes" id="UP000283709"/>
    </source>
</evidence>
<dbReference type="InterPro" id="IPR006665">
    <property type="entry name" value="OmpA-like"/>
</dbReference>
<evidence type="ECO:0000256" key="6">
    <source>
        <dbReference type="ARBA" id="ARBA00023136"/>
    </source>
</evidence>
<keyword evidence="6 7" id="KW-0472">Membrane</keyword>
<comment type="subcellular location">
    <subcellularLocation>
        <location evidence="1">Cell membrane</location>
        <topology evidence="1">Single-pass membrane protein</topology>
    </subcellularLocation>
</comment>
<evidence type="ECO:0000256" key="5">
    <source>
        <dbReference type="ARBA" id="ARBA00022989"/>
    </source>
</evidence>
<dbReference type="AlphaFoldDB" id="A0A3R7HPW6"/>
<evidence type="ECO:0000256" key="1">
    <source>
        <dbReference type="ARBA" id="ARBA00004162"/>
    </source>
</evidence>
<dbReference type="Proteomes" id="UP000283709">
    <property type="component" value="Unassembled WGS sequence"/>
</dbReference>
<feature type="compositionally biased region" description="Basic and acidic residues" evidence="8">
    <location>
        <begin position="12"/>
        <end position="31"/>
    </location>
</feature>
<evidence type="ECO:0000256" key="3">
    <source>
        <dbReference type="ARBA" id="ARBA00022475"/>
    </source>
</evidence>
<dbReference type="PROSITE" id="PS51123">
    <property type="entry name" value="OMPA_2"/>
    <property type="match status" value="1"/>
</dbReference>
<dbReference type="GO" id="GO:0005886">
    <property type="term" value="C:plasma membrane"/>
    <property type="evidence" value="ECO:0007669"/>
    <property type="project" value="UniProtKB-SubCell"/>
</dbReference>
<proteinExistence type="inferred from homology"/>
<keyword evidence="3" id="KW-1003">Cell membrane</keyword>
<organism evidence="11 12">
    <name type="scientific">Paraburkholderia fungorum</name>
    <dbReference type="NCBI Taxonomy" id="134537"/>
    <lineage>
        <taxon>Bacteria</taxon>
        <taxon>Pseudomonadati</taxon>
        <taxon>Pseudomonadota</taxon>
        <taxon>Betaproteobacteria</taxon>
        <taxon>Burkholderiales</taxon>
        <taxon>Burkholderiaceae</taxon>
        <taxon>Paraburkholderia</taxon>
    </lineage>
</organism>
<keyword evidence="4 9" id="KW-0812">Transmembrane</keyword>
<sequence>MSTSLGNKRLAADKTGYRRNAHDTHDAHDGDGEGEAQSGRWLISYADLVTTLMVLFLALYALQLAKSRELEIKMLERHEVKTGNTAAGSALAPAVVPGARDAARQQLLASLAPLQDNRQITISNAAQGVEIAINAKVLFNSGDAHLLPQSFGVLAQIAGALRERSNNNILVEGHTDSVPISTAKYESNWELSSARAGAVVRFFADRGIEPHRMAAIGRADNFPLIIGDDVAARAANRRVTILVEY</sequence>
<evidence type="ECO:0000256" key="2">
    <source>
        <dbReference type="ARBA" id="ARBA00008914"/>
    </source>
</evidence>
<evidence type="ECO:0000256" key="4">
    <source>
        <dbReference type="ARBA" id="ARBA00022692"/>
    </source>
</evidence>
<evidence type="ECO:0000256" key="8">
    <source>
        <dbReference type="SAM" id="MobiDB-lite"/>
    </source>
</evidence>
<dbReference type="RefSeq" id="WP_120344928.1">
    <property type="nucleotide sequence ID" value="NZ_MCAS01000012.1"/>
</dbReference>
<reference evidence="11 12" key="1">
    <citation type="submission" date="2016-07" db="EMBL/GenBank/DDBJ databases">
        <title>Genome analysis of Burkholderia fungorum ES3-20.</title>
        <authorList>
            <person name="Xu D."/>
            <person name="Yao R."/>
            <person name="Zheng S."/>
        </authorList>
    </citation>
    <scope>NUCLEOTIDE SEQUENCE [LARGE SCALE GENOMIC DNA]</scope>
    <source>
        <strain evidence="11 12">ES3-20</strain>
    </source>
</reference>
<dbReference type="OrthoDB" id="9815217at2"/>
<dbReference type="PANTHER" id="PTHR30329">
    <property type="entry name" value="STATOR ELEMENT OF FLAGELLAR MOTOR COMPLEX"/>
    <property type="match status" value="1"/>
</dbReference>
<comment type="caution">
    <text evidence="11">The sequence shown here is derived from an EMBL/GenBank/DDBJ whole genome shotgun (WGS) entry which is preliminary data.</text>
</comment>
<evidence type="ECO:0000256" key="9">
    <source>
        <dbReference type="SAM" id="Phobius"/>
    </source>
</evidence>
<gene>
    <name evidence="11" type="ORF">BCY88_04740</name>
</gene>
<accession>A0A3R7HPW6</accession>
<dbReference type="InterPro" id="IPR036737">
    <property type="entry name" value="OmpA-like_sf"/>
</dbReference>
<dbReference type="SUPFAM" id="SSF103088">
    <property type="entry name" value="OmpA-like"/>
    <property type="match status" value="1"/>
</dbReference>
<name>A0A3R7HPW6_9BURK</name>
<evidence type="ECO:0000259" key="10">
    <source>
        <dbReference type="PROSITE" id="PS51123"/>
    </source>
</evidence>
<dbReference type="Gene3D" id="3.30.1330.60">
    <property type="entry name" value="OmpA-like domain"/>
    <property type="match status" value="1"/>
</dbReference>
<protein>
    <submittedName>
        <fullName evidence="11">Motility protein B</fullName>
    </submittedName>
</protein>
<dbReference type="InterPro" id="IPR050330">
    <property type="entry name" value="Bact_OuterMem_StrucFunc"/>
</dbReference>
<dbReference type="Pfam" id="PF00691">
    <property type="entry name" value="OmpA"/>
    <property type="match status" value="1"/>
</dbReference>
<feature type="domain" description="OmpA-like" evidence="10">
    <location>
        <begin position="126"/>
        <end position="245"/>
    </location>
</feature>
<dbReference type="InterPro" id="IPR025713">
    <property type="entry name" value="MotB-like_N_dom"/>
</dbReference>
<keyword evidence="5 9" id="KW-1133">Transmembrane helix</keyword>
<feature type="region of interest" description="Disordered" evidence="8">
    <location>
        <begin position="12"/>
        <end position="35"/>
    </location>
</feature>
<dbReference type="PANTHER" id="PTHR30329:SF20">
    <property type="entry name" value="EXPORTED PROTEIN"/>
    <property type="match status" value="1"/>
</dbReference>
<dbReference type="EMBL" id="MCAS01000012">
    <property type="protein sequence ID" value="RKF46899.1"/>
    <property type="molecule type" value="Genomic_DNA"/>
</dbReference>
<feature type="transmembrane region" description="Helical" evidence="9">
    <location>
        <begin position="42"/>
        <end position="65"/>
    </location>
</feature>